<dbReference type="Pfam" id="PF13624">
    <property type="entry name" value="SurA_N_3"/>
    <property type="match status" value="1"/>
</dbReference>
<dbReference type="InterPro" id="IPR000297">
    <property type="entry name" value="PPIase_PpiC"/>
</dbReference>
<protein>
    <recommendedName>
        <fullName evidence="1">PpiC domain-containing protein</fullName>
    </recommendedName>
</protein>
<reference evidence="2" key="1">
    <citation type="submission" date="2018-05" db="EMBL/GenBank/DDBJ databases">
        <authorList>
            <person name="Lanie J.A."/>
            <person name="Ng W.-L."/>
            <person name="Kazmierczak K.M."/>
            <person name="Andrzejewski T.M."/>
            <person name="Davidsen T.M."/>
            <person name="Wayne K.J."/>
            <person name="Tettelin H."/>
            <person name="Glass J.I."/>
            <person name="Rusch D."/>
            <person name="Podicherti R."/>
            <person name="Tsui H.-C.T."/>
            <person name="Winkler M.E."/>
        </authorList>
    </citation>
    <scope>NUCLEOTIDE SEQUENCE</scope>
</reference>
<proteinExistence type="predicted"/>
<dbReference type="Gene3D" id="3.10.50.40">
    <property type="match status" value="1"/>
</dbReference>
<evidence type="ECO:0000313" key="2">
    <source>
        <dbReference type="EMBL" id="SVB65369.1"/>
    </source>
</evidence>
<dbReference type="EMBL" id="UINC01051335">
    <property type="protein sequence ID" value="SVB65369.1"/>
    <property type="molecule type" value="Genomic_DNA"/>
</dbReference>
<dbReference type="PANTHER" id="PTHR47245:SF2">
    <property type="entry name" value="PEPTIDYL-PROLYL CIS-TRANS ISOMERASE HP_0175-RELATED"/>
    <property type="match status" value="1"/>
</dbReference>
<accession>A0A382FRT6</accession>
<dbReference type="SUPFAM" id="SSF109998">
    <property type="entry name" value="Triger factor/SurA peptide-binding domain-like"/>
    <property type="match status" value="1"/>
</dbReference>
<dbReference type="PROSITE" id="PS50198">
    <property type="entry name" value="PPIC_PPIASE_2"/>
    <property type="match status" value="1"/>
</dbReference>
<dbReference type="GO" id="GO:0003755">
    <property type="term" value="F:peptidyl-prolyl cis-trans isomerase activity"/>
    <property type="evidence" value="ECO:0007669"/>
    <property type="project" value="InterPro"/>
</dbReference>
<dbReference type="SUPFAM" id="SSF54534">
    <property type="entry name" value="FKBP-like"/>
    <property type="match status" value="1"/>
</dbReference>
<feature type="domain" description="PpiC" evidence="1">
    <location>
        <begin position="181"/>
        <end position="281"/>
    </location>
</feature>
<organism evidence="2">
    <name type="scientific">marine metagenome</name>
    <dbReference type="NCBI Taxonomy" id="408172"/>
    <lineage>
        <taxon>unclassified sequences</taxon>
        <taxon>metagenomes</taxon>
        <taxon>ecological metagenomes</taxon>
    </lineage>
</organism>
<dbReference type="Gene3D" id="1.10.4030.10">
    <property type="entry name" value="Porin chaperone SurA, peptide-binding domain"/>
    <property type="match status" value="1"/>
</dbReference>
<dbReference type="InterPro" id="IPR046357">
    <property type="entry name" value="PPIase_dom_sf"/>
</dbReference>
<gene>
    <name evidence="2" type="ORF">METZ01_LOCUS218223</name>
</gene>
<dbReference type="AlphaFoldDB" id="A0A382FRT6"/>
<name>A0A382FRT6_9ZZZZ</name>
<dbReference type="InterPro" id="IPR050245">
    <property type="entry name" value="PrsA_foldase"/>
</dbReference>
<sequence>MRISFFYFLAFSLTVTFAFAHSGHTHEEKLRISLPDVVAKVNDQDIHNDDILRELKKTLKNYKDRGIPLSVEEEKITAQKLIDNEIGRALLLQKGNEIKAKVSEETLNRKIKAVKSSFKSDAIFEHELKNRKLSLEQYKKELKIDLLMQQVIDQEIIPGIKISKKDIKSFYEKNKDKFKMDEKARASMILIKAKRGDTESEESARKKIESILEKIKNGSSFKEMAIKHSQDSLAQKGGDLGYFTKNQIFGAFSVRAFGMKINEVTPVFKTGLGFHILKLTDLKEGGTMPLDKAKTRIEKTLKKNKVGNATRNYVETLKKKSKIKMYF</sequence>
<evidence type="ECO:0000259" key="1">
    <source>
        <dbReference type="PROSITE" id="PS50198"/>
    </source>
</evidence>
<dbReference type="Pfam" id="PF13616">
    <property type="entry name" value="Rotamase_3"/>
    <property type="match status" value="1"/>
</dbReference>
<dbReference type="InterPro" id="IPR027304">
    <property type="entry name" value="Trigger_fact/SurA_dom_sf"/>
</dbReference>
<dbReference type="PANTHER" id="PTHR47245">
    <property type="entry name" value="PEPTIDYLPROLYL ISOMERASE"/>
    <property type="match status" value="1"/>
</dbReference>